<accession>A0ABY6KFY2</accession>
<gene>
    <name evidence="15" type="ORF">LAZ67_5001499</name>
</gene>
<keyword evidence="16" id="KW-1185">Reference proteome</keyword>
<keyword evidence="6" id="KW-0255">Endonuclease</keyword>
<name>A0ABY6KFY2_9ARAC</name>
<keyword evidence="10" id="KW-0229">DNA integration</keyword>
<keyword evidence="12" id="KW-0548">Nucleotidyltransferase</keyword>
<reference evidence="15 16" key="1">
    <citation type="submission" date="2022-01" db="EMBL/GenBank/DDBJ databases">
        <title>A chromosomal length assembly of Cordylochernes scorpioides.</title>
        <authorList>
            <person name="Zeh D."/>
            <person name="Zeh J."/>
        </authorList>
    </citation>
    <scope>NUCLEOTIDE SEQUENCE [LARGE SCALE GENOMIC DNA]</scope>
    <source>
        <strain evidence="15">IN4F17</strain>
        <tissue evidence="15">Whole Body</tissue>
    </source>
</reference>
<sequence length="152" mass="17774">MNLSSPEFNNKCKWILDSGATSHMSTDINLMDDLQDDSRKITLPDDRFIKSNGIGTVEIYQDDNHLLTLKEVLYVPELNSTRALLIESQLPPKFWAEAMNTYSYIKNRTPHKRNDKTTPEELFTRKKPTIKHLKVFGCRAEYWIPKFKKIQI</sequence>
<dbReference type="PANTHER" id="PTHR42648">
    <property type="entry name" value="TRANSPOSASE, PUTATIVE-RELATED"/>
    <property type="match status" value="1"/>
</dbReference>
<evidence type="ECO:0000256" key="2">
    <source>
        <dbReference type="ARBA" id="ARBA00022670"/>
    </source>
</evidence>
<dbReference type="EMBL" id="CP092867">
    <property type="protein sequence ID" value="UYV67654.1"/>
    <property type="molecule type" value="Genomic_DNA"/>
</dbReference>
<keyword evidence="11" id="KW-0695">RNA-directed DNA polymerase</keyword>
<proteinExistence type="predicted"/>
<organism evidence="15 16">
    <name type="scientific">Cordylochernes scorpioides</name>
    <dbReference type="NCBI Taxonomy" id="51811"/>
    <lineage>
        <taxon>Eukaryota</taxon>
        <taxon>Metazoa</taxon>
        <taxon>Ecdysozoa</taxon>
        <taxon>Arthropoda</taxon>
        <taxon>Chelicerata</taxon>
        <taxon>Arachnida</taxon>
        <taxon>Pseudoscorpiones</taxon>
        <taxon>Cheliferoidea</taxon>
        <taxon>Chernetidae</taxon>
        <taxon>Cordylochernes</taxon>
    </lineage>
</organism>
<dbReference type="SUPFAM" id="SSF53098">
    <property type="entry name" value="Ribonuclease H-like"/>
    <property type="match status" value="1"/>
</dbReference>
<keyword evidence="7" id="KW-0378">Hydrolase</keyword>
<dbReference type="InterPro" id="IPR054722">
    <property type="entry name" value="PolX-like_BBD"/>
</dbReference>
<evidence type="ECO:0000256" key="9">
    <source>
        <dbReference type="ARBA" id="ARBA00022842"/>
    </source>
</evidence>
<keyword evidence="12" id="KW-0808">Transferase</keyword>
<evidence type="ECO:0000256" key="13">
    <source>
        <dbReference type="ARBA" id="ARBA00023172"/>
    </source>
</evidence>
<evidence type="ECO:0000256" key="11">
    <source>
        <dbReference type="ARBA" id="ARBA00022918"/>
    </source>
</evidence>
<evidence type="ECO:0000259" key="14">
    <source>
        <dbReference type="Pfam" id="PF22936"/>
    </source>
</evidence>
<dbReference type="Pfam" id="PF22936">
    <property type="entry name" value="Pol_BBD"/>
    <property type="match status" value="1"/>
</dbReference>
<evidence type="ECO:0000256" key="7">
    <source>
        <dbReference type="ARBA" id="ARBA00022801"/>
    </source>
</evidence>
<keyword evidence="8" id="KW-0067">ATP-binding</keyword>
<evidence type="ECO:0000313" key="15">
    <source>
        <dbReference type="EMBL" id="UYV67654.1"/>
    </source>
</evidence>
<keyword evidence="12" id="KW-0239">DNA-directed DNA polymerase</keyword>
<keyword evidence="5" id="KW-0547">Nucleotide-binding</keyword>
<evidence type="ECO:0000256" key="1">
    <source>
        <dbReference type="ARBA" id="ARBA00002180"/>
    </source>
</evidence>
<evidence type="ECO:0000313" key="16">
    <source>
        <dbReference type="Proteomes" id="UP001235939"/>
    </source>
</evidence>
<dbReference type="PANTHER" id="PTHR42648:SF11">
    <property type="entry name" value="TRANSPOSON TY4-P GAG-POL POLYPROTEIN"/>
    <property type="match status" value="1"/>
</dbReference>
<protein>
    <recommendedName>
        <fullName evidence="14">Retrovirus-related Pol polyprotein from transposon TNT 1-94-like beta-barrel domain-containing protein</fullName>
    </recommendedName>
</protein>
<keyword evidence="9" id="KW-0460">Magnesium</keyword>
<evidence type="ECO:0000256" key="6">
    <source>
        <dbReference type="ARBA" id="ARBA00022759"/>
    </source>
</evidence>
<evidence type="ECO:0000256" key="4">
    <source>
        <dbReference type="ARBA" id="ARBA00022723"/>
    </source>
</evidence>
<evidence type="ECO:0000256" key="5">
    <source>
        <dbReference type="ARBA" id="ARBA00022741"/>
    </source>
</evidence>
<keyword evidence="13" id="KW-0233">DNA recombination</keyword>
<dbReference type="InterPro" id="IPR012337">
    <property type="entry name" value="RNaseH-like_sf"/>
</dbReference>
<keyword evidence="3" id="KW-0540">Nuclease</keyword>
<evidence type="ECO:0000256" key="10">
    <source>
        <dbReference type="ARBA" id="ARBA00022908"/>
    </source>
</evidence>
<evidence type="ECO:0000256" key="12">
    <source>
        <dbReference type="ARBA" id="ARBA00022932"/>
    </source>
</evidence>
<evidence type="ECO:0000256" key="8">
    <source>
        <dbReference type="ARBA" id="ARBA00022840"/>
    </source>
</evidence>
<keyword evidence="4" id="KW-0479">Metal-binding</keyword>
<dbReference type="Proteomes" id="UP001235939">
    <property type="component" value="Chromosome 05"/>
</dbReference>
<feature type="domain" description="Retrovirus-related Pol polyprotein from transposon TNT 1-94-like beta-barrel" evidence="14">
    <location>
        <begin position="14"/>
        <end position="80"/>
    </location>
</feature>
<dbReference type="InterPro" id="IPR039537">
    <property type="entry name" value="Retrotran_Ty1/copia-like"/>
</dbReference>
<comment type="function">
    <text evidence="1">The aspartyl protease (PR) mediates the proteolytic cleavages of the Gag and Gag-Pol polyproteins after assembly of the VLP.</text>
</comment>
<keyword evidence="2" id="KW-0645">Protease</keyword>
<evidence type="ECO:0000256" key="3">
    <source>
        <dbReference type="ARBA" id="ARBA00022722"/>
    </source>
</evidence>